<comment type="caution">
    <text evidence="2">The sequence shown here is derived from an EMBL/GenBank/DDBJ whole genome shotgun (WGS) entry which is preliminary data.</text>
</comment>
<comment type="similarity">
    <text evidence="1">Belongs to the HEBP family.</text>
</comment>
<gene>
    <name evidence="2" type="ORF">DCAF_LOCUS11051</name>
</gene>
<evidence type="ECO:0000313" key="2">
    <source>
        <dbReference type="EMBL" id="CAK7336047.1"/>
    </source>
</evidence>
<dbReference type="PANTHER" id="PTHR11220">
    <property type="entry name" value="HEME-BINDING PROTEIN-RELATED"/>
    <property type="match status" value="1"/>
</dbReference>
<protein>
    <submittedName>
        <fullName evidence="2">Uncharacterized protein</fullName>
    </submittedName>
</protein>
<dbReference type="Proteomes" id="UP001314170">
    <property type="component" value="Unassembled WGS sequence"/>
</dbReference>
<dbReference type="PANTHER" id="PTHR11220:SF59">
    <property type="entry name" value="HEME-BINDING PROTEIN 2-LIKE"/>
    <property type="match status" value="1"/>
</dbReference>
<evidence type="ECO:0000313" key="3">
    <source>
        <dbReference type="Proteomes" id="UP001314170"/>
    </source>
</evidence>
<proteinExistence type="inferred from homology"/>
<dbReference type="InterPro" id="IPR006917">
    <property type="entry name" value="SOUL_heme-bd"/>
</dbReference>
<dbReference type="Pfam" id="PF04832">
    <property type="entry name" value="SOUL"/>
    <property type="match status" value="1"/>
</dbReference>
<evidence type="ECO:0000256" key="1">
    <source>
        <dbReference type="ARBA" id="ARBA00009817"/>
    </source>
</evidence>
<dbReference type="EMBL" id="CAWUPB010000994">
    <property type="protein sequence ID" value="CAK7336047.1"/>
    <property type="molecule type" value="Genomic_DNA"/>
</dbReference>
<dbReference type="AlphaFoldDB" id="A0AAV1RKG9"/>
<dbReference type="SUPFAM" id="SSF55136">
    <property type="entry name" value="Probable bacterial effector-binding domain"/>
    <property type="match status" value="1"/>
</dbReference>
<dbReference type="InterPro" id="IPR011256">
    <property type="entry name" value="Reg_factor_effector_dom_sf"/>
</dbReference>
<reference evidence="2 3" key="1">
    <citation type="submission" date="2024-01" db="EMBL/GenBank/DDBJ databases">
        <authorList>
            <person name="Waweru B."/>
        </authorList>
    </citation>
    <scope>NUCLEOTIDE SEQUENCE [LARGE SCALE GENOMIC DNA]</scope>
</reference>
<organism evidence="2 3">
    <name type="scientific">Dovyalis caffra</name>
    <dbReference type="NCBI Taxonomy" id="77055"/>
    <lineage>
        <taxon>Eukaryota</taxon>
        <taxon>Viridiplantae</taxon>
        <taxon>Streptophyta</taxon>
        <taxon>Embryophyta</taxon>
        <taxon>Tracheophyta</taxon>
        <taxon>Spermatophyta</taxon>
        <taxon>Magnoliopsida</taxon>
        <taxon>eudicotyledons</taxon>
        <taxon>Gunneridae</taxon>
        <taxon>Pentapetalae</taxon>
        <taxon>rosids</taxon>
        <taxon>fabids</taxon>
        <taxon>Malpighiales</taxon>
        <taxon>Salicaceae</taxon>
        <taxon>Flacourtieae</taxon>
        <taxon>Dovyalis</taxon>
    </lineage>
</organism>
<sequence>MGSAGEGIGLVLSTVAFEDSLLDQVCICQPLYPYIQGNNDQAENISMTAPVLVDMFPSTGSSHGTMPQKYQNNPPLYNQAHPVKLPKQHHAAAKRFGLWRLINDSNIHGQVLALKKSLKGTPWGSSMAKTKSEGPVPEQCCWLQLALRI</sequence>
<name>A0AAV1RKG9_9ROSI</name>
<keyword evidence="3" id="KW-1185">Reference proteome</keyword>
<dbReference type="Gene3D" id="3.20.80.10">
    <property type="entry name" value="Regulatory factor, effector binding domain"/>
    <property type="match status" value="1"/>
</dbReference>
<accession>A0AAV1RKG9</accession>